<dbReference type="AlphaFoldDB" id="A0A6C0DBM7"/>
<sequence>MKKVDYTLALGIFAGLVVLYLLMANSVQGFQNAPSSSTATPSNAMPEPTTPSNDAQTASLMPPTTTPAAMNTATTTIKLSDLQMAKNAMNTLKATLDNLH</sequence>
<protein>
    <submittedName>
        <fullName evidence="2">Uncharacterized protein</fullName>
    </submittedName>
</protein>
<feature type="compositionally biased region" description="Low complexity" evidence="1">
    <location>
        <begin position="61"/>
        <end position="70"/>
    </location>
</feature>
<feature type="region of interest" description="Disordered" evidence="1">
    <location>
        <begin position="31"/>
        <end position="70"/>
    </location>
</feature>
<name>A0A6C0DBM7_9ZZZZ</name>
<organism evidence="2">
    <name type="scientific">viral metagenome</name>
    <dbReference type="NCBI Taxonomy" id="1070528"/>
    <lineage>
        <taxon>unclassified sequences</taxon>
        <taxon>metagenomes</taxon>
        <taxon>organismal metagenomes</taxon>
    </lineage>
</organism>
<feature type="compositionally biased region" description="Polar residues" evidence="1">
    <location>
        <begin position="50"/>
        <end position="59"/>
    </location>
</feature>
<proteinExistence type="predicted"/>
<dbReference type="EMBL" id="MN739581">
    <property type="protein sequence ID" value="QHT14298.1"/>
    <property type="molecule type" value="Genomic_DNA"/>
</dbReference>
<reference evidence="2" key="1">
    <citation type="journal article" date="2020" name="Nature">
        <title>Giant virus diversity and host interactions through global metagenomics.</title>
        <authorList>
            <person name="Schulz F."/>
            <person name="Roux S."/>
            <person name="Paez-Espino D."/>
            <person name="Jungbluth S."/>
            <person name="Walsh D.A."/>
            <person name="Denef V.J."/>
            <person name="McMahon K.D."/>
            <person name="Konstantinidis K.T."/>
            <person name="Eloe-Fadrosh E.A."/>
            <person name="Kyrpides N.C."/>
            <person name="Woyke T."/>
        </authorList>
    </citation>
    <scope>NUCLEOTIDE SEQUENCE</scope>
    <source>
        <strain evidence="2">GVMAG-M-3300023174-137</strain>
    </source>
</reference>
<accession>A0A6C0DBM7</accession>
<evidence type="ECO:0000313" key="2">
    <source>
        <dbReference type="EMBL" id="QHT14298.1"/>
    </source>
</evidence>
<feature type="compositionally biased region" description="Low complexity" evidence="1">
    <location>
        <begin position="32"/>
        <end position="44"/>
    </location>
</feature>
<evidence type="ECO:0000256" key="1">
    <source>
        <dbReference type="SAM" id="MobiDB-lite"/>
    </source>
</evidence>